<organism evidence="7 8">
    <name type="scientific">Primorskyibacter flagellatus</name>
    <dbReference type="NCBI Taxonomy" id="1387277"/>
    <lineage>
        <taxon>Bacteria</taxon>
        <taxon>Pseudomonadati</taxon>
        <taxon>Pseudomonadota</taxon>
        <taxon>Alphaproteobacteria</taxon>
        <taxon>Rhodobacterales</taxon>
        <taxon>Roseobacteraceae</taxon>
        <taxon>Primorskyibacter</taxon>
    </lineage>
</organism>
<evidence type="ECO:0000256" key="5">
    <source>
        <dbReference type="PROSITE-ProRule" id="PRU01240"/>
    </source>
</evidence>
<evidence type="ECO:0000256" key="1">
    <source>
        <dbReference type="ARBA" id="ARBA00011073"/>
    </source>
</evidence>
<reference evidence="7 8" key="1">
    <citation type="submission" date="2017-04" db="EMBL/GenBank/DDBJ databases">
        <authorList>
            <person name="Afonso C.L."/>
            <person name="Miller P.J."/>
            <person name="Scott M.A."/>
            <person name="Spackman E."/>
            <person name="Goraichik I."/>
            <person name="Dimitrov K.M."/>
            <person name="Suarez D.L."/>
            <person name="Swayne D.E."/>
        </authorList>
    </citation>
    <scope>NUCLEOTIDE SEQUENCE [LARGE SCALE GENOMIC DNA]</scope>
    <source>
        <strain evidence="7 8">CGMCC 1.12644</strain>
    </source>
</reference>
<accession>A0A1W2BXV3</accession>
<dbReference type="RefSeq" id="WP_084352810.1">
    <property type="nucleotide sequence ID" value="NZ_FWYD01000005.1"/>
</dbReference>
<protein>
    <submittedName>
        <fullName evidence="7">Subtilase family protein</fullName>
    </submittedName>
</protein>
<gene>
    <name evidence="7" type="ORF">SAMN06295998_10574</name>
</gene>
<evidence type="ECO:0000256" key="2">
    <source>
        <dbReference type="ARBA" id="ARBA00022670"/>
    </source>
</evidence>
<dbReference type="GO" id="GO:0006508">
    <property type="term" value="P:proteolysis"/>
    <property type="evidence" value="ECO:0007669"/>
    <property type="project" value="UniProtKB-KW"/>
</dbReference>
<dbReference type="SUPFAM" id="SSF52743">
    <property type="entry name" value="Subtilisin-like"/>
    <property type="match status" value="1"/>
</dbReference>
<dbReference type="Proteomes" id="UP000192330">
    <property type="component" value="Unassembled WGS sequence"/>
</dbReference>
<dbReference type="PANTHER" id="PTHR43806">
    <property type="entry name" value="PEPTIDASE S8"/>
    <property type="match status" value="1"/>
</dbReference>
<dbReference type="Pfam" id="PF00082">
    <property type="entry name" value="Peptidase_S8"/>
    <property type="match status" value="1"/>
</dbReference>
<feature type="domain" description="Peptidase S8/S53" evidence="6">
    <location>
        <begin position="146"/>
        <end position="411"/>
    </location>
</feature>
<evidence type="ECO:0000256" key="3">
    <source>
        <dbReference type="ARBA" id="ARBA00022801"/>
    </source>
</evidence>
<dbReference type="PROSITE" id="PS51892">
    <property type="entry name" value="SUBTILASE"/>
    <property type="match status" value="1"/>
</dbReference>
<dbReference type="InterPro" id="IPR036852">
    <property type="entry name" value="Peptidase_S8/S53_dom_sf"/>
</dbReference>
<dbReference type="InterPro" id="IPR000209">
    <property type="entry name" value="Peptidase_S8/S53_dom"/>
</dbReference>
<evidence type="ECO:0000313" key="7">
    <source>
        <dbReference type="EMBL" id="SMC77584.1"/>
    </source>
</evidence>
<dbReference type="Gene3D" id="3.40.50.200">
    <property type="entry name" value="Peptidase S8/S53 domain"/>
    <property type="match status" value="1"/>
</dbReference>
<keyword evidence="4" id="KW-0720">Serine protease</keyword>
<dbReference type="InterPro" id="IPR022398">
    <property type="entry name" value="Peptidase_S8_His-AS"/>
</dbReference>
<proteinExistence type="inferred from homology"/>
<dbReference type="GO" id="GO:0004252">
    <property type="term" value="F:serine-type endopeptidase activity"/>
    <property type="evidence" value="ECO:0007669"/>
    <property type="project" value="InterPro"/>
</dbReference>
<keyword evidence="3" id="KW-0378">Hydrolase</keyword>
<dbReference type="InterPro" id="IPR050131">
    <property type="entry name" value="Peptidase_S8_subtilisin-like"/>
</dbReference>
<dbReference type="EMBL" id="FWYD01000005">
    <property type="protein sequence ID" value="SMC77584.1"/>
    <property type="molecule type" value="Genomic_DNA"/>
</dbReference>
<keyword evidence="2" id="KW-0645">Protease</keyword>
<dbReference type="PROSITE" id="PS00137">
    <property type="entry name" value="SUBTILASE_HIS"/>
    <property type="match status" value="1"/>
</dbReference>
<name>A0A1W2BXV3_9RHOB</name>
<evidence type="ECO:0000313" key="8">
    <source>
        <dbReference type="Proteomes" id="UP000192330"/>
    </source>
</evidence>
<sequence>MVKSEYAALISTPASDDRDPLHIELVYDAPLSQAEVQTRLSNALPEVNARAEAAFDADGDRFFFITFPEIDPHGQEREVFAFARALRSEMQAAEANPVLPDSLYGAVHVGTEGLFGFCETPRDNSRPFGWHHARIRTPLAWAHTRGSGVKVAAIDTGYTGHNELYDVIETQGQWNFVESDGDARDRFSGGFLKNPGHGTLVASVIASRGDADMQGNTTSPGGVTGTAPAAKVLPIRTVRSVIDFTQRRIAAAVTHAVNERADVIIMALGGPTRVASTEQAMRNAVAAGTVVVCAAGNCYPAVVFPAAYAPMGICTAVAALQPDNRPWRKSGRGREVTFAAYGEHVWGAAKNKASDPDAGIRSSQGTTLASSMTAGLAALWVARHGGRLALLDKANAAGTTVQAMWVHCATHGMTKPPEWNGARDLGAGIIDAKRLLDAPLPTGTESPAPPDSDATTTLNVLVEHLAGQSSEAATEVTPELAEYAPEILWLSYRRGARARIAESDGGTEALLPQDMATVGLQQAVTDKPALAALIGTG</sequence>
<comment type="similarity">
    <text evidence="1 5">Belongs to the peptidase S8 family.</text>
</comment>
<dbReference type="STRING" id="1387277.SAMN06295998_10574"/>
<evidence type="ECO:0000256" key="4">
    <source>
        <dbReference type="ARBA" id="ARBA00022825"/>
    </source>
</evidence>
<dbReference type="PRINTS" id="PR00723">
    <property type="entry name" value="SUBTILISIN"/>
</dbReference>
<dbReference type="PANTHER" id="PTHR43806:SF11">
    <property type="entry name" value="CEREVISIN-RELATED"/>
    <property type="match status" value="1"/>
</dbReference>
<comment type="caution">
    <text evidence="5">Lacks conserved residue(s) required for the propagation of feature annotation.</text>
</comment>
<dbReference type="AlphaFoldDB" id="A0A1W2BXV3"/>
<dbReference type="OrthoDB" id="500593at2"/>
<dbReference type="InterPro" id="IPR015500">
    <property type="entry name" value="Peptidase_S8_subtilisin-rel"/>
</dbReference>
<keyword evidence="8" id="KW-1185">Reference proteome</keyword>
<evidence type="ECO:0000259" key="6">
    <source>
        <dbReference type="Pfam" id="PF00082"/>
    </source>
</evidence>